<feature type="region of interest" description="Disordered" evidence="1">
    <location>
        <begin position="401"/>
        <end position="444"/>
    </location>
</feature>
<feature type="compositionally biased region" description="Polar residues" evidence="1">
    <location>
        <begin position="430"/>
        <end position="439"/>
    </location>
</feature>
<dbReference type="EMBL" id="OA883082">
    <property type="protein sequence ID" value="CAD7277875.1"/>
    <property type="molecule type" value="Genomic_DNA"/>
</dbReference>
<feature type="transmembrane region" description="Helical" evidence="2">
    <location>
        <begin position="147"/>
        <end position="168"/>
    </location>
</feature>
<evidence type="ECO:0000256" key="1">
    <source>
        <dbReference type="SAM" id="MobiDB-lite"/>
    </source>
</evidence>
<name>A0A7R9BPZ8_9CRUS</name>
<sequence length="462" mass="51364">MEVLCGNPSLAAFMCSLARFLRQQAKQCRPNGSGSITEPVSHGLPSERLESAVLWSTSSRPDFALKDMASMTSMLSSSGNNYVWRDQSPTQAGIGCHVADGRPLHLPNRRKPSSSTNGVRDNEALGRDRQLTRKALFSGYRRRNNRVAVAVAVTVAVVDALVLLGLLWETSGVSRTRRRRVVAWIDTPSGLGSSSSRRTLTLSLLRNHTHQADATRQQFPPGFRERMNPRKTLRDVIAIDGLYFRVRHLSETRLSNIPSLIIWLELYLLTNSFLSTIPDPSFELPVARPDLRYPKSSWAFRIFDGGVLGSYPSEDRRKEVGTPPSGIDSRAACAGPLKNNKLLTRQSCSCMKIGTGISKWLHPWEKSSRNAIRAKQKEFSSFIAYPGANSVEQGVQRLRTRPSPRFCTHPDHVADGVPTDGRRLRPSRFPATSQSSGSIHATEDDELAALRKKSRDPMSHRI</sequence>
<dbReference type="EMBL" id="CAJPEX010001045">
    <property type="protein sequence ID" value="CAG0918027.1"/>
    <property type="molecule type" value="Genomic_DNA"/>
</dbReference>
<organism evidence="3">
    <name type="scientific">Notodromas monacha</name>
    <dbReference type="NCBI Taxonomy" id="399045"/>
    <lineage>
        <taxon>Eukaryota</taxon>
        <taxon>Metazoa</taxon>
        <taxon>Ecdysozoa</taxon>
        <taxon>Arthropoda</taxon>
        <taxon>Crustacea</taxon>
        <taxon>Oligostraca</taxon>
        <taxon>Ostracoda</taxon>
        <taxon>Podocopa</taxon>
        <taxon>Podocopida</taxon>
        <taxon>Cypridocopina</taxon>
        <taxon>Cypridoidea</taxon>
        <taxon>Cyprididae</taxon>
        <taxon>Notodromas</taxon>
    </lineage>
</organism>
<accession>A0A7R9BPZ8</accession>
<keyword evidence="4" id="KW-1185">Reference proteome</keyword>
<keyword evidence="2" id="KW-0472">Membrane</keyword>
<keyword evidence="2" id="KW-1133">Transmembrane helix</keyword>
<protein>
    <submittedName>
        <fullName evidence="3">Uncharacterized protein</fullName>
    </submittedName>
</protein>
<dbReference type="AlphaFoldDB" id="A0A7R9BPZ8"/>
<feature type="region of interest" description="Disordered" evidence="1">
    <location>
        <begin position="100"/>
        <end position="123"/>
    </location>
</feature>
<gene>
    <name evidence="3" type="ORF">NMOB1V02_LOCUS5595</name>
</gene>
<evidence type="ECO:0000256" key="2">
    <source>
        <dbReference type="SAM" id="Phobius"/>
    </source>
</evidence>
<proteinExistence type="predicted"/>
<evidence type="ECO:0000313" key="4">
    <source>
        <dbReference type="Proteomes" id="UP000678499"/>
    </source>
</evidence>
<reference evidence="3" key="1">
    <citation type="submission" date="2020-11" db="EMBL/GenBank/DDBJ databases">
        <authorList>
            <person name="Tran Van P."/>
        </authorList>
    </citation>
    <scope>NUCLEOTIDE SEQUENCE</scope>
</reference>
<dbReference type="Proteomes" id="UP000678499">
    <property type="component" value="Unassembled WGS sequence"/>
</dbReference>
<evidence type="ECO:0000313" key="3">
    <source>
        <dbReference type="EMBL" id="CAD7277875.1"/>
    </source>
</evidence>
<keyword evidence="2" id="KW-0812">Transmembrane</keyword>